<comment type="caution">
    <text evidence="7">The sequence shown here is derived from an EMBL/GenBank/DDBJ whole genome shotgun (WGS) entry which is preliminary data.</text>
</comment>
<accession>A0AAV1L5V7</accession>
<dbReference type="GO" id="GO:0008270">
    <property type="term" value="F:zinc ion binding"/>
    <property type="evidence" value="ECO:0007669"/>
    <property type="project" value="UniProtKB-KW"/>
</dbReference>
<dbReference type="PROSITE" id="PS50016">
    <property type="entry name" value="ZF_PHD_2"/>
    <property type="match status" value="1"/>
</dbReference>
<feature type="compositionally biased region" description="Polar residues" evidence="5">
    <location>
        <begin position="66"/>
        <end position="83"/>
    </location>
</feature>
<dbReference type="PROSITE" id="PS01359">
    <property type="entry name" value="ZF_PHD_1"/>
    <property type="match status" value="1"/>
</dbReference>
<evidence type="ECO:0000256" key="4">
    <source>
        <dbReference type="PROSITE-ProRule" id="PRU00146"/>
    </source>
</evidence>
<feature type="domain" description="PHD-type" evidence="6">
    <location>
        <begin position="4"/>
        <end position="60"/>
    </location>
</feature>
<evidence type="ECO:0000256" key="3">
    <source>
        <dbReference type="ARBA" id="ARBA00022833"/>
    </source>
</evidence>
<dbReference type="Pfam" id="PF25298">
    <property type="entry name" value="Baculo_FP_2nd"/>
    <property type="match status" value="1"/>
</dbReference>
<dbReference type="EMBL" id="CAVLGL010000084">
    <property type="protein sequence ID" value="CAK1589789.1"/>
    <property type="molecule type" value="Genomic_DNA"/>
</dbReference>
<dbReference type="InterPro" id="IPR019787">
    <property type="entry name" value="Znf_PHD-finger"/>
</dbReference>
<feature type="region of interest" description="Disordered" evidence="5">
    <location>
        <begin position="61"/>
        <end position="83"/>
    </location>
</feature>
<evidence type="ECO:0000259" key="6">
    <source>
        <dbReference type="PROSITE" id="PS50016"/>
    </source>
</evidence>
<sequence>MADSNKCNACLNELANIPSIYCTRCKAGYHHSCMNYTLTEYKALSVELKSKWICVQCQSRERKGGDNSNTPVHNKTGNAPTSPQLEFVTKRTKSRTGSNCSCLTANNIRDIIREELQLHFTHKIYPEIQEVRIAMSSLEASVAHFNVELEKVKADYVEQAKIIDVLKSETKLLKTTNETLLSRLPQLDRHARSSNVEIQCVPENKQENLINTVVQLGKVIKCPINDSQIHYCSRLAKLNNSSPRPRSILVKFNSARLRDEFLAVSSKFNRNNREDKLNTSHLGIGGTKKTAVYVVEHLTRENKHLHAATRSKAKELGYKFVWVRDSKIYMRKDEQSGHIYVKDIALLNKLS</sequence>
<dbReference type="SUPFAM" id="SSF57903">
    <property type="entry name" value="FYVE/PHD zinc finger"/>
    <property type="match status" value="1"/>
</dbReference>
<keyword evidence="1" id="KW-0479">Metal-binding</keyword>
<evidence type="ECO:0000313" key="8">
    <source>
        <dbReference type="Proteomes" id="UP001314205"/>
    </source>
</evidence>
<protein>
    <recommendedName>
        <fullName evidence="6">PHD-type domain-containing protein</fullName>
    </recommendedName>
</protein>
<reference evidence="7 8" key="1">
    <citation type="submission" date="2023-11" db="EMBL/GenBank/DDBJ databases">
        <authorList>
            <person name="Hedman E."/>
            <person name="Englund M."/>
            <person name="Stromberg M."/>
            <person name="Nyberg Akerstrom W."/>
            <person name="Nylinder S."/>
            <person name="Jareborg N."/>
            <person name="Kallberg Y."/>
            <person name="Kronander E."/>
        </authorList>
    </citation>
    <scope>NUCLEOTIDE SEQUENCE [LARGE SCALE GENOMIC DNA]</scope>
</reference>
<keyword evidence="3" id="KW-0862">Zinc</keyword>
<dbReference type="InterPro" id="IPR019786">
    <property type="entry name" value="Zinc_finger_PHD-type_CS"/>
</dbReference>
<evidence type="ECO:0000256" key="1">
    <source>
        <dbReference type="ARBA" id="ARBA00022723"/>
    </source>
</evidence>
<organism evidence="7 8">
    <name type="scientific">Parnassius mnemosyne</name>
    <name type="common">clouded apollo</name>
    <dbReference type="NCBI Taxonomy" id="213953"/>
    <lineage>
        <taxon>Eukaryota</taxon>
        <taxon>Metazoa</taxon>
        <taxon>Ecdysozoa</taxon>
        <taxon>Arthropoda</taxon>
        <taxon>Hexapoda</taxon>
        <taxon>Insecta</taxon>
        <taxon>Pterygota</taxon>
        <taxon>Neoptera</taxon>
        <taxon>Endopterygota</taxon>
        <taxon>Lepidoptera</taxon>
        <taxon>Glossata</taxon>
        <taxon>Ditrysia</taxon>
        <taxon>Papilionoidea</taxon>
        <taxon>Papilionidae</taxon>
        <taxon>Parnassiinae</taxon>
        <taxon>Parnassini</taxon>
        <taxon>Parnassius</taxon>
        <taxon>Driopa</taxon>
    </lineage>
</organism>
<proteinExistence type="predicted"/>
<dbReference type="Pfam" id="PF00628">
    <property type="entry name" value="PHD"/>
    <property type="match status" value="1"/>
</dbReference>
<dbReference type="Gene3D" id="3.30.40.10">
    <property type="entry name" value="Zinc/RING finger domain, C3HC4 (zinc finger)"/>
    <property type="match status" value="1"/>
</dbReference>
<dbReference type="InterPro" id="IPR013083">
    <property type="entry name" value="Znf_RING/FYVE/PHD"/>
</dbReference>
<dbReference type="InterPro" id="IPR001965">
    <property type="entry name" value="Znf_PHD"/>
</dbReference>
<evidence type="ECO:0000256" key="5">
    <source>
        <dbReference type="SAM" id="MobiDB-lite"/>
    </source>
</evidence>
<evidence type="ECO:0000313" key="7">
    <source>
        <dbReference type="EMBL" id="CAK1589789.1"/>
    </source>
</evidence>
<dbReference type="InterPro" id="IPR011011">
    <property type="entry name" value="Znf_FYVE_PHD"/>
</dbReference>
<dbReference type="AlphaFoldDB" id="A0AAV1L5V7"/>
<name>A0AAV1L5V7_9NEOP</name>
<dbReference type="SMART" id="SM00249">
    <property type="entry name" value="PHD"/>
    <property type="match status" value="1"/>
</dbReference>
<evidence type="ECO:0000256" key="2">
    <source>
        <dbReference type="ARBA" id="ARBA00022771"/>
    </source>
</evidence>
<keyword evidence="8" id="KW-1185">Reference proteome</keyword>
<gene>
    <name evidence="7" type="ORF">PARMNEM_LOCUS10238</name>
</gene>
<keyword evidence="2 4" id="KW-0863">Zinc-finger</keyword>
<dbReference type="Proteomes" id="UP001314205">
    <property type="component" value="Unassembled WGS sequence"/>
</dbReference>
<dbReference type="InterPro" id="IPR057251">
    <property type="entry name" value="FP_C"/>
</dbReference>